<dbReference type="OrthoDB" id="2928561at2759"/>
<dbReference type="EMBL" id="MU157829">
    <property type="protein sequence ID" value="KAF9533231.1"/>
    <property type="molecule type" value="Genomic_DNA"/>
</dbReference>
<dbReference type="InterPro" id="IPR056884">
    <property type="entry name" value="NPHP3-like_N"/>
</dbReference>
<evidence type="ECO:0000313" key="3">
    <source>
        <dbReference type="EMBL" id="KAF9533231.1"/>
    </source>
</evidence>
<evidence type="ECO:0000259" key="2">
    <source>
        <dbReference type="Pfam" id="PF24883"/>
    </source>
</evidence>
<feature type="non-terminal residue" evidence="3">
    <location>
        <position position="1"/>
    </location>
</feature>
<proteinExistence type="predicted"/>
<feature type="domain" description="Nephrocystin 3-like N-terminal" evidence="2">
    <location>
        <begin position="36"/>
        <end position="73"/>
    </location>
</feature>
<organism evidence="3 4">
    <name type="scientific">Crepidotus variabilis</name>
    <dbReference type="NCBI Taxonomy" id="179855"/>
    <lineage>
        <taxon>Eukaryota</taxon>
        <taxon>Fungi</taxon>
        <taxon>Dikarya</taxon>
        <taxon>Basidiomycota</taxon>
        <taxon>Agaricomycotina</taxon>
        <taxon>Agaricomycetes</taxon>
        <taxon>Agaricomycetidae</taxon>
        <taxon>Agaricales</taxon>
        <taxon>Agaricineae</taxon>
        <taxon>Crepidotaceae</taxon>
        <taxon>Crepidotus</taxon>
    </lineage>
</organism>
<dbReference type="InterPro" id="IPR027417">
    <property type="entry name" value="P-loop_NTPase"/>
</dbReference>
<feature type="non-terminal residue" evidence="3">
    <location>
        <position position="73"/>
    </location>
</feature>
<dbReference type="SUPFAM" id="SSF52540">
    <property type="entry name" value="P-loop containing nucleoside triphosphate hydrolases"/>
    <property type="match status" value="1"/>
</dbReference>
<comment type="caution">
    <text evidence="3">The sequence shown here is derived from an EMBL/GenBank/DDBJ whole genome shotgun (WGS) entry which is preliminary data.</text>
</comment>
<evidence type="ECO:0000256" key="1">
    <source>
        <dbReference type="ARBA" id="ARBA00022737"/>
    </source>
</evidence>
<protein>
    <recommendedName>
        <fullName evidence="2">Nephrocystin 3-like N-terminal domain-containing protein</fullName>
    </recommendedName>
</protein>
<dbReference type="AlphaFoldDB" id="A0A9P6ENU4"/>
<dbReference type="Pfam" id="PF24883">
    <property type="entry name" value="NPHP3_N"/>
    <property type="match status" value="1"/>
</dbReference>
<sequence length="73" mass="7770">GAFHISAERYDAPKCHPETRVAVVEDLLEQVKIAVASCMIWLYGAAGAGKSSIAQTVAEKCSQEGLLIGSFVF</sequence>
<name>A0A9P6ENU4_9AGAR</name>
<reference evidence="3" key="1">
    <citation type="submission" date="2020-11" db="EMBL/GenBank/DDBJ databases">
        <authorList>
            <consortium name="DOE Joint Genome Institute"/>
            <person name="Ahrendt S."/>
            <person name="Riley R."/>
            <person name="Andreopoulos W."/>
            <person name="Labutti K."/>
            <person name="Pangilinan J."/>
            <person name="Ruiz-Duenas F.J."/>
            <person name="Barrasa J.M."/>
            <person name="Sanchez-Garcia M."/>
            <person name="Camarero S."/>
            <person name="Miyauchi S."/>
            <person name="Serrano A."/>
            <person name="Linde D."/>
            <person name="Babiker R."/>
            <person name="Drula E."/>
            <person name="Ayuso-Fernandez I."/>
            <person name="Pacheco R."/>
            <person name="Padilla G."/>
            <person name="Ferreira P."/>
            <person name="Barriuso J."/>
            <person name="Kellner H."/>
            <person name="Castanera R."/>
            <person name="Alfaro M."/>
            <person name="Ramirez L."/>
            <person name="Pisabarro A.G."/>
            <person name="Kuo A."/>
            <person name="Tritt A."/>
            <person name="Lipzen A."/>
            <person name="He G."/>
            <person name="Yan M."/>
            <person name="Ng V."/>
            <person name="Cullen D."/>
            <person name="Martin F."/>
            <person name="Rosso M.-N."/>
            <person name="Henrissat B."/>
            <person name="Hibbett D."/>
            <person name="Martinez A.T."/>
            <person name="Grigoriev I.V."/>
        </authorList>
    </citation>
    <scope>NUCLEOTIDE SEQUENCE</scope>
    <source>
        <strain evidence="3">CBS 506.95</strain>
    </source>
</reference>
<gene>
    <name evidence="3" type="ORF">CPB83DRAFT_741588</name>
</gene>
<evidence type="ECO:0000313" key="4">
    <source>
        <dbReference type="Proteomes" id="UP000807306"/>
    </source>
</evidence>
<accession>A0A9P6ENU4</accession>
<dbReference type="Proteomes" id="UP000807306">
    <property type="component" value="Unassembled WGS sequence"/>
</dbReference>
<keyword evidence="4" id="KW-1185">Reference proteome</keyword>
<keyword evidence="1" id="KW-0677">Repeat</keyword>
<dbReference type="Gene3D" id="3.40.50.300">
    <property type="entry name" value="P-loop containing nucleotide triphosphate hydrolases"/>
    <property type="match status" value="1"/>
</dbReference>